<accession>A0A9N9GS93</accession>
<organism evidence="1 2">
    <name type="scientific">Dentiscutata erythropus</name>
    <dbReference type="NCBI Taxonomy" id="1348616"/>
    <lineage>
        <taxon>Eukaryota</taxon>
        <taxon>Fungi</taxon>
        <taxon>Fungi incertae sedis</taxon>
        <taxon>Mucoromycota</taxon>
        <taxon>Glomeromycotina</taxon>
        <taxon>Glomeromycetes</taxon>
        <taxon>Diversisporales</taxon>
        <taxon>Gigasporaceae</taxon>
        <taxon>Dentiscutata</taxon>
    </lineage>
</organism>
<name>A0A9N9GS93_9GLOM</name>
<evidence type="ECO:0000313" key="1">
    <source>
        <dbReference type="EMBL" id="CAG8630917.1"/>
    </source>
</evidence>
<evidence type="ECO:0000313" key="2">
    <source>
        <dbReference type="Proteomes" id="UP000789405"/>
    </source>
</evidence>
<gene>
    <name evidence="1" type="ORF">DERYTH_LOCUS9143</name>
</gene>
<dbReference type="EMBL" id="CAJVPY010004905">
    <property type="protein sequence ID" value="CAG8630917.1"/>
    <property type="molecule type" value="Genomic_DNA"/>
</dbReference>
<dbReference type="Proteomes" id="UP000789405">
    <property type="component" value="Unassembled WGS sequence"/>
</dbReference>
<dbReference type="AlphaFoldDB" id="A0A9N9GS93"/>
<feature type="non-terminal residue" evidence="1">
    <location>
        <position position="1"/>
    </location>
</feature>
<comment type="caution">
    <text evidence="1">The sequence shown here is derived from an EMBL/GenBank/DDBJ whole genome shotgun (WGS) entry which is preliminary data.</text>
</comment>
<keyword evidence="2" id="KW-1185">Reference proteome</keyword>
<reference evidence="1" key="1">
    <citation type="submission" date="2021-06" db="EMBL/GenBank/DDBJ databases">
        <authorList>
            <person name="Kallberg Y."/>
            <person name="Tangrot J."/>
            <person name="Rosling A."/>
        </authorList>
    </citation>
    <scope>NUCLEOTIDE SEQUENCE</scope>
    <source>
        <strain evidence="1">MA453B</strain>
    </source>
</reference>
<protein>
    <submittedName>
        <fullName evidence="1">20678_t:CDS:1</fullName>
    </submittedName>
</protein>
<sequence length="49" mass="5760">MAAVISIYLFITFAWVMLAVNKDDLFFHARRTPKFGFMFHVQAMSFKTL</sequence>
<proteinExistence type="predicted"/>